<protein>
    <recommendedName>
        <fullName evidence="4">DUF2268 domain-containing protein</fullName>
    </recommendedName>
</protein>
<evidence type="ECO:0000313" key="3">
    <source>
        <dbReference type="Proteomes" id="UP000563094"/>
    </source>
</evidence>
<feature type="signal peptide" evidence="1">
    <location>
        <begin position="1"/>
        <end position="20"/>
    </location>
</feature>
<reference evidence="2 3" key="1">
    <citation type="submission" date="2020-08" db="EMBL/GenBank/DDBJ databases">
        <title>Genomic Encyclopedia of Type Strains, Phase IV (KMG-IV): sequencing the most valuable type-strain genomes for metagenomic binning, comparative biology and taxonomic classification.</title>
        <authorList>
            <person name="Goeker M."/>
        </authorList>
    </citation>
    <scope>NUCLEOTIDE SEQUENCE [LARGE SCALE GENOMIC DNA]</scope>
    <source>
        <strain evidence="2 3">DSM 29854</strain>
    </source>
</reference>
<evidence type="ECO:0000256" key="1">
    <source>
        <dbReference type="SAM" id="SignalP"/>
    </source>
</evidence>
<dbReference type="EMBL" id="JACJIQ010000002">
    <property type="protein sequence ID" value="MBA9075908.1"/>
    <property type="molecule type" value="Genomic_DNA"/>
</dbReference>
<dbReference type="NCBIfam" id="NF047558">
    <property type="entry name" value="TPR_END_plus"/>
    <property type="match status" value="1"/>
</dbReference>
<dbReference type="Proteomes" id="UP000563094">
    <property type="component" value="Unassembled WGS sequence"/>
</dbReference>
<feature type="chain" id="PRO_5033034986" description="DUF2268 domain-containing protein" evidence="1">
    <location>
        <begin position="21"/>
        <end position="417"/>
    </location>
</feature>
<proteinExistence type="predicted"/>
<dbReference type="RefSeq" id="WP_182511650.1">
    <property type="nucleotide sequence ID" value="NZ_JACJIQ010000002.1"/>
</dbReference>
<comment type="caution">
    <text evidence="2">The sequence shown here is derived from an EMBL/GenBank/DDBJ whole genome shotgun (WGS) entry which is preliminary data.</text>
</comment>
<evidence type="ECO:0008006" key="4">
    <source>
        <dbReference type="Google" id="ProtNLM"/>
    </source>
</evidence>
<sequence>MTLRLPFLLLALVCAITAFGQTSSETAAQAAKLYSQKAYAQAGPLYVQAAEATTNKSQKKSSYYNAACCYAMAQDIESAFTYLNLAVKNGWRDKDHLSTDADLKALHADKRWKSLVNAVKPAYSENATSSKIITADLENFFKAFELAKKDTAKAPEVFQKHYFEKGTAGLEDFFASKIKNEQAFSKAVLQNHRFYSSIQPTVTKAGDFKKHIYTSFTQFKDLYPKAVFPDVYFVIGSFTSNGTASDNGLLIGTELMSKTPSTSLKNWSDRQKKTVMDFEHIPVTVAHELIHFNQQGMKKENTLLKYALVEGSAEFLAELVTGKTDGDYSSFHDRELLIWDDFKKDMYLDKYDEWLNAKEPKRPRNGMYWAGYQICKAYYTQAKDKKQAVADMLNIKDYMNFFVQSKVDEFMRTKYIN</sequence>
<accession>A0A839GNA3</accession>
<gene>
    <name evidence="2" type="ORF">FHS90_000610</name>
</gene>
<name>A0A839GNA3_9BACT</name>
<dbReference type="Pfam" id="PF25594">
    <property type="entry name" value="GldB_lipo"/>
    <property type="match status" value="1"/>
</dbReference>
<evidence type="ECO:0000313" key="2">
    <source>
        <dbReference type="EMBL" id="MBA9075908.1"/>
    </source>
</evidence>
<dbReference type="InterPro" id="IPR019853">
    <property type="entry name" value="GldB-like"/>
</dbReference>
<keyword evidence="1" id="KW-0732">Signal</keyword>
<dbReference type="AlphaFoldDB" id="A0A839GNA3"/>
<organism evidence="2 3">
    <name type="scientific">Rufibacter quisquiliarum</name>
    <dbReference type="NCBI Taxonomy" id="1549639"/>
    <lineage>
        <taxon>Bacteria</taxon>
        <taxon>Pseudomonadati</taxon>
        <taxon>Bacteroidota</taxon>
        <taxon>Cytophagia</taxon>
        <taxon>Cytophagales</taxon>
        <taxon>Hymenobacteraceae</taxon>
        <taxon>Rufibacter</taxon>
    </lineage>
</organism>
<keyword evidence="3" id="KW-1185">Reference proteome</keyword>